<dbReference type="EMBL" id="UASS01000008">
    <property type="protein sequence ID" value="SPX60253.1"/>
    <property type="molecule type" value="Genomic_DNA"/>
</dbReference>
<dbReference type="GO" id="GO:0003684">
    <property type="term" value="F:damaged DNA binding"/>
    <property type="evidence" value="ECO:0007669"/>
    <property type="project" value="InterPro"/>
</dbReference>
<accession>A0A0W0TKA5</accession>
<name>A0A0W0TKA5_9GAMM</name>
<dbReference type="InterPro" id="IPR043502">
    <property type="entry name" value="DNA/RNA_pol_sf"/>
</dbReference>
<feature type="domain" description="UmuC" evidence="6">
    <location>
        <begin position="2"/>
        <end position="182"/>
    </location>
</feature>
<dbReference type="Gene3D" id="1.10.150.20">
    <property type="entry name" value="5' to 3' exonuclease, C-terminal subdomain"/>
    <property type="match status" value="1"/>
</dbReference>
<dbReference type="SUPFAM" id="SSF56672">
    <property type="entry name" value="DNA/RNA polymerases"/>
    <property type="match status" value="1"/>
</dbReference>
<dbReference type="EMBL" id="LNYB01000082">
    <property type="protein sequence ID" value="KTC95987.1"/>
    <property type="molecule type" value="Genomic_DNA"/>
</dbReference>
<dbReference type="Gene3D" id="3.30.1490.100">
    <property type="entry name" value="DNA polymerase, Y-family, little finger domain"/>
    <property type="match status" value="1"/>
</dbReference>
<dbReference type="RefSeq" id="WP_058447045.1">
    <property type="nucleotide sequence ID" value="NZ_CAAAHT010000035.1"/>
</dbReference>
<dbReference type="STRING" id="453.Lfee_2349"/>
<dbReference type="GO" id="GO:0009432">
    <property type="term" value="P:SOS response"/>
    <property type="evidence" value="ECO:0007669"/>
    <property type="project" value="UniProtKB-KW"/>
</dbReference>
<dbReference type="Gene3D" id="3.40.1170.60">
    <property type="match status" value="1"/>
</dbReference>
<dbReference type="GO" id="GO:0005829">
    <property type="term" value="C:cytosol"/>
    <property type="evidence" value="ECO:0007669"/>
    <property type="project" value="TreeGrafter"/>
</dbReference>
<keyword evidence="5" id="KW-0742">SOS response</keyword>
<dbReference type="Proteomes" id="UP000251942">
    <property type="component" value="Unassembled WGS sequence"/>
</dbReference>
<reference evidence="8 10" key="2">
    <citation type="submission" date="2018-06" db="EMBL/GenBank/DDBJ databases">
        <authorList>
            <consortium name="Pathogen Informatics"/>
            <person name="Doyle S."/>
        </authorList>
    </citation>
    <scope>NUCLEOTIDE SEQUENCE [LARGE SCALE GENOMIC DNA]</scope>
    <source>
        <strain evidence="8 10">NCTC12022</strain>
    </source>
</reference>
<evidence type="ECO:0000256" key="1">
    <source>
        <dbReference type="ARBA" id="ARBA00010945"/>
    </source>
</evidence>
<dbReference type="PROSITE" id="PS50173">
    <property type="entry name" value="UMUC"/>
    <property type="match status" value="1"/>
</dbReference>
<sequence length="417" mass="47968">MYALIDCNNFYASCERLFRPDLHNKPIVILSNNDGAIISRSNEAKALGIKMGEPYFKVKGFCKQHKVHVFSSNYTLYRDLSQRVMSVIEEFWQDMEIYSIDEAFLDLSTMPPSLHDNFCITLQKRILQYTGIPTSIGIGSTKTLAKIANHICKTELKIAVFNVSRQQDWLKKINVGEVWGIGRQWQKKLIQRGIHTAYDLASTNVHLLRKQYNVILMRTAMELQGISCLSLEEAEPRHSILSSRSFGSMQTGFEPLAQAISSHCAIACEKLRRQHLLVQSLSIFVKTNRFRADLAQYHQSITLKLEMPTDDLRLITHYGKEGLRQIYKAGFQYKKVGICLEELISKEHLQLDIFHQPQKKFEKTEQIMTVLEAINHKYGRHSIKLAAEGYSKTWAMKSELRSPAYTTRWSDLAKVKS</sequence>
<dbReference type="Pfam" id="PF13438">
    <property type="entry name" value="DUF4113"/>
    <property type="match status" value="1"/>
</dbReference>
<keyword evidence="2" id="KW-0227">DNA damage</keyword>
<dbReference type="Pfam" id="PF11799">
    <property type="entry name" value="IMS_C"/>
    <property type="match status" value="1"/>
</dbReference>
<dbReference type="GO" id="GO:0006281">
    <property type="term" value="P:DNA repair"/>
    <property type="evidence" value="ECO:0007669"/>
    <property type="project" value="UniProtKB-KW"/>
</dbReference>
<comment type="similarity">
    <text evidence="1">Belongs to the DNA polymerase type-Y family.</text>
</comment>
<dbReference type="PATRIC" id="fig|453.4.peg.2572"/>
<evidence type="ECO:0000256" key="4">
    <source>
        <dbReference type="ARBA" id="ARBA00023204"/>
    </source>
</evidence>
<evidence type="ECO:0000259" key="6">
    <source>
        <dbReference type="PROSITE" id="PS50173"/>
    </source>
</evidence>
<evidence type="ECO:0000313" key="8">
    <source>
        <dbReference type="EMBL" id="SPX60253.1"/>
    </source>
</evidence>
<dbReference type="InterPro" id="IPR050116">
    <property type="entry name" value="DNA_polymerase-Y"/>
</dbReference>
<dbReference type="GO" id="GO:0003887">
    <property type="term" value="F:DNA-directed DNA polymerase activity"/>
    <property type="evidence" value="ECO:0007669"/>
    <property type="project" value="TreeGrafter"/>
</dbReference>
<proteinExistence type="inferred from homology"/>
<evidence type="ECO:0000313" key="9">
    <source>
        <dbReference type="Proteomes" id="UP000054698"/>
    </source>
</evidence>
<dbReference type="AlphaFoldDB" id="A0A0W0TKA5"/>
<dbReference type="Gene3D" id="3.30.70.270">
    <property type="match status" value="1"/>
</dbReference>
<dbReference type="PANTHER" id="PTHR11076">
    <property type="entry name" value="DNA REPAIR POLYMERASE UMUC / TRANSFERASE FAMILY MEMBER"/>
    <property type="match status" value="1"/>
</dbReference>
<keyword evidence="9" id="KW-1185">Reference proteome</keyword>
<evidence type="ECO:0000313" key="10">
    <source>
        <dbReference type="Proteomes" id="UP000251942"/>
    </source>
</evidence>
<dbReference type="InterPro" id="IPR025188">
    <property type="entry name" value="DUF4113"/>
</dbReference>
<reference evidence="7 9" key="1">
    <citation type="submission" date="2015-11" db="EMBL/GenBank/DDBJ databases">
        <title>Genomic analysis of 38 Legionella species identifies large and diverse effector repertoires.</title>
        <authorList>
            <person name="Burstein D."/>
            <person name="Amaro F."/>
            <person name="Zusman T."/>
            <person name="Lifshitz Z."/>
            <person name="Cohen O."/>
            <person name="Gilbert J.A."/>
            <person name="Pupko T."/>
            <person name="Shuman H.A."/>
            <person name="Segal G."/>
        </authorList>
    </citation>
    <scope>NUCLEOTIDE SEQUENCE [LARGE SCALE GENOMIC DNA]</scope>
    <source>
        <strain evidence="7 9">WO-44C</strain>
    </source>
</reference>
<dbReference type="Proteomes" id="UP000054698">
    <property type="component" value="Unassembled WGS sequence"/>
</dbReference>
<organism evidence="7 9">
    <name type="scientific">Legionella feeleii</name>
    <dbReference type="NCBI Taxonomy" id="453"/>
    <lineage>
        <taxon>Bacteria</taxon>
        <taxon>Pseudomonadati</taxon>
        <taxon>Pseudomonadota</taxon>
        <taxon>Gammaproteobacteria</taxon>
        <taxon>Legionellales</taxon>
        <taxon>Legionellaceae</taxon>
        <taxon>Legionella</taxon>
    </lineage>
</organism>
<evidence type="ECO:0000256" key="5">
    <source>
        <dbReference type="ARBA" id="ARBA00023236"/>
    </source>
</evidence>
<keyword evidence="4" id="KW-0234">DNA repair</keyword>
<evidence type="ECO:0000256" key="2">
    <source>
        <dbReference type="ARBA" id="ARBA00022763"/>
    </source>
</evidence>
<dbReference type="GO" id="GO:0042276">
    <property type="term" value="P:error-prone translesion synthesis"/>
    <property type="evidence" value="ECO:0007669"/>
    <property type="project" value="TreeGrafter"/>
</dbReference>
<dbReference type="InterPro" id="IPR043128">
    <property type="entry name" value="Rev_trsase/Diguanyl_cyclase"/>
</dbReference>
<dbReference type="Pfam" id="PF00817">
    <property type="entry name" value="IMS"/>
    <property type="match status" value="1"/>
</dbReference>
<dbReference type="OrthoDB" id="9808813at2"/>
<dbReference type="SUPFAM" id="SSF100879">
    <property type="entry name" value="Lesion bypass DNA polymerase (Y-family), little finger domain"/>
    <property type="match status" value="1"/>
</dbReference>
<dbReference type="InterPro" id="IPR017961">
    <property type="entry name" value="DNA_pol_Y-fam_little_finger"/>
</dbReference>
<dbReference type="PANTHER" id="PTHR11076:SF34">
    <property type="entry name" value="PROTEIN UMUC"/>
    <property type="match status" value="1"/>
</dbReference>
<dbReference type="InterPro" id="IPR036775">
    <property type="entry name" value="DNA_pol_Y-fam_lit_finger_sf"/>
</dbReference>
<protein>
    <submittedName>
        <fullName evidence="7">DNA polymerase V, subunit C</fullName>
    </submittedName>
</protein>
<dbReference type="CDD" id="cd01700">
    <property type="entry name" value="PolY_Pol_V_umuC"/>
    <property type="match status" value="1"/>
</dbReference>
<evidence type="ECO:0000256" key="3">
    <source>
        <dbReference type="ARBA" id="ARBA00023199"/>
    </source>
</evidence>
<gene>
    <name evidence="7" type="primary">umuC_2</name>
    <name evidence="7" type="ORF">Lfee_2349</name>
    <name evidence="8" type="ORF">NCTC12022_00969</name>
</gene>
<evidence type="ECO:0000313" key="7">
    <source>
        <dbReference type="EMBL" id="KTC95987.1"/>
    </source>
</evidence>
<keyword evidence="3" id="KW-0741">SOS mutagenesis</keyword>
<dbReference type="InterPro" id="IPR001126">
    <property type="entry name" value="UmuC"/>
</dbReference>